<dbReference type="PANTHER" id="PTHR11093">
    <property type="entry name" value="RUVB-RELATED REPTIN AND PONTIN"/>
    <property type="match status" value="1"/>
</dbReference>
<dbReference type="EMBL" id="CABDUW010001869">
    <property type="protein sequence ID" value="VTJ84375.1"/>
    <property type="molecule type" value="Genomic_DNA"/>
</dbReference>
<proteinExistence type="inferred from homology"/>
<sequence length="59" mass="6301">PSLPGLLIKEAKEVYEGEVTELTLCETENPVGSYGKTISHMIIGLKTAKGIKQIKGSLS</sequence>
<dbReference type="GO" id="GO:0016887">
    <property type="term" value="F:ATP hydrolysis activity"/>
    <property type="evidence" value="ECO:0007669"/>
    <property type="project" value="RHEA"/>
</dbReference>
<gene>
    <name evidence="4" type="ORF">MONAX_5E028887</name>
</gene>
<dbReference type="GO" id="GO:0005634">
    <property type="term" value="C:nucleus"/>
    <property type="evidence" value="ECO:0007669"/>
    <property type="project" value="UniProtKB-SubCell"/>
</dbReference>
<evidence type="ECO:0000313" key="4">
    <source>
        <dbReference type="EMBL" id="VTJ84375.1"/>
    </source>
</evidence>
<dbReference type="InterPro" id="IPR010339">
    <property type="entry name" value="TIP49_P-loop"/>
</dbReference>
<dbReference type="GO" id="GO:0003678">
    <property type="term" value="F:DNA helicase activity"/>
    <property type="evidence" value="ECO:0007669"/>
    <property type="project" value="UniProtKB-EC"/>
</dbReference>
<dbReference type="InterPro" id="IPR042487">
    <property type="entry name" value="RuvBL1/2_DNA/RNA_bd_dom"/>
</dbReference>
<keyword evidence="2" id="KW-0347">Helicase</keyword>
<dbReference type="AlphaFoldDB" id="A0A5E4CRE3"/>
<keyword evidence="2" id="KW-0804">Transcription</keyword>
<keyword evidence="2" id="KW-0805">Transcription regulation</keyword>
<organism evidence="4">
    <name type="scientific">Marmota monax</name>
    <name type="common">Woodchuck</name>
    <dbReference type="NCBI Taxonomy" id="9995"/>
    <lineage>
        <taxon>Eukaryota</taxon>
        <taxon>Metazoa</taxon>
        <taxon>Chordata</taxon>
        <taxon>Craniata</taxon>
        <taxon>Vertebrata</taxon>
        <taxon>Euteleostomi</taxon>
        <taxon>Mammalia</taxon>
        <taxon>Eutheria</taxon>
        <taxon>Euarchontoglires</taxon>
        <taxon>Glires</taxon>
        <taxon>Rodentia</taxon>
        <taxon>Sciuromorpha</taxon>
        <taxon>Sciuridae</taxon>
        <taxon>Xerinae</taxon>
        <taxon>Marmotini</taxon>
        <taxon>Marmota</taxon>
    </lineage>
</organism>
<keyword evidence="2" id="KW-0067">ATP-binding</keyword>
<dbReference type="Pfam" id="PF06068">
    <property type="entry name" value="TIP49"/>
    <property type="match status" value="1"/>
</dbReference>
<comment type="similarity">
    <text evidence="2">Belongs to the RuvB family.</text>
</comment>
<keyword evidence="1 2" id="KW-0233">DNA recombination</keyword>
<evidence type="ECO:0000256" key="2">
    <source>
        <dbReference type="RuleBase" id="RU363048"/>
    </source>
</evidence>
<comment type="subcellular location">
    <subcellularLocation>
        <location evidence="2">Nucleus</location>
    </subcellularLocation>
</comment>
<keyword evidence="2" id="KW-0378">Hydrolase</keyword>
<keyword evidence="2" id="KW-0227">DNA damage</keyword>
<name>A0A5E4CRE3_MARMO</name>
<keyword evidence="2" id="KW-0234">DNA repair</keyword>
<reference evidence="4" key="1">
    <citation type="submission" date="2019-04" db="EMBL/GenBank/DDBJ databases">
        <authorList>
            <person name="Alioto T."/>
            <person name="Alioto T."/>
        </authorList>
    </citation>
    <scope>NUCLEOTIDE SEQUENCE [LARGE SCALE GENOMIC DNA]</scope>
</reference>
<comment type="catalytic activity">
    <reaction evidence="2">
        <text>ATP + H2O = ADP + phosphate + H(+)</text>
        <dbReference type="Rhea" id="RHEA:13065"/>
        <dbReference type="ChEBI" id="CHEBI:15377"/>
        <dbReference type="ChEBI" id="CHEBI:15378"/>
        <dbReference type="ChEBI" id="CHEBI:30616"/>
        <dbReference type="ChEBI" id="CHEBI:43474"/>
        <dbReference type="ChEBI" id="CHEBI:456216"/>
        <dbReference type="EC" id="3.6.4.12"/>
    </reaction>
</comment>
<dbReference type="SUPFAM" id="SSF50249">
    <property type="entry name" value="Nucleic acid-binding proteins"/>
    <property type="match status" value="1"/>
</dbReference>
<keyword evidence="2" id="KW-0539">Nucleus</keyword>
<dbReference type="EC" id="3.6.4.12" evidence="2"/>
<evidence type="ECO:0000259" key="3">
    <source>
        <dbReference type="Pfam" id="PF06068"/>
    </source>
</evidence>
<keyword evidence="2" id="KW-0547">Nucleotide-binding</keyword>
<dbReference type="GO" id="GO:0006281">
    <property type="term" value="P:DNA repair"/>
    <property type="evidence" value="ECO:0007669"/>
    <property type="project" value="UniProtKB-KW"/>
</dbReference>
<protein>
    <recommendedName>
        <fullName evidence="2">RuvB-like helicase</fullName>
        <ecNumber evidence="2">3.6.4.12</ecNumber>
    </recommendedName>
</protein>
<comment type="function">
    <text evidence="2">Proposed core component of the chromatin remodeling Ino80 complex which exhibits DNA- and nucleosome-activated ATPase activity and catalyzes ATP-dependent nucleosome sliding.</text>
</comment>
<dbReference type="InterPro" id="IPR027238">
    <property type="entry name" value="RuvB-like"/>
</dbReference>
<dbReference type="GO" id="GO:0005524">
    <property type="term" value="F:ATP binding"/>
    <property type="evidence" value="ECO:0007669"/>
    <property type="project" value="UniProtKB-KW"/>
</dbReference>
<dbReference type="InterPro" id="IPR012340">
    <property type="entry name" value="NA-bd_OB-fold"/>
</dbReference>
<comment type="caution">
    <text evidence="4">The sequence shown here is derived from an EMBL/GenBank/DDBJ whole genome shotgun (WGS) entry which is preliminary data.</text>
</comment>
<dbReference type="GO" id="GO:0006310">
    <property type="term" value="P:DNA recombination"/>
    <property type="evidence" value="ECO:0007669"/>
    <property type="project" value="UniProtKB-KW"/>
</dbReference>
<accession>A0A5E4CRE3</accession>
<feature type="non-terminal residue" evidence="4">
    <location>
        <position position="1"/>
    </location>
</feature>
<evidence type="ECO:0000256" key="1">
    <source>
        <dbReference type="ARBA" id="ARBA00023172"/>
    </source>
</evidence>
<feature type="domain" description="TIP49 P-loop" evidence="3">
    <location>
        <begin position="5"/>
        <end position="55"/>
    </location>
</feature>
<dbReference type="Gene3D" id="2.40.50.360">
    <property type="entry name" value="RuvB-like helicase, domain II"/>
    <property type="match status" value="1"/>
</dbReference>